<evidence type="ECO:0000313" key="1">
    <source>
        <dbReference type="EMBL" id="KAF0746493.1"/>
    </source>
</evidence>
<sequence length="70" mass="8157">MNALCIGWNGFTSIFDYRNWCCGVFVENHDGSNVTIINICVNHYTKIIVNHVYTYFQSETGNSKDLKYFH</sequence>
<reference evidence="1 2" key="1">
    <citation type="submission" date="2019-08" db="EMBL/GenBank/DDBJ databases">
        <title>Whole genome of Aphis craccivora.</title>
        <authorList>
            <person name="Voronova N.V."/>
            <person name="Shulinski R.S."/>
            <person name="Bandarenka Y.V."/>
            <person name="Zhorov D.G."/>
            <person name="Warner D."/>
        </authorList>
    </citation>
    <scope>NUCLEOTIDE SEQUENCE [LARGE SCALE GENOMIC DNA]</scope>
    <source>
        <strain evidence="1">180601</strain>
        <tissue evidence="1">Whole Body</tissue>
    </source>
</reference>
<dbReference type="Proteomes" id="UP000478052">
    <property type="component" value="Unassembled WGS sequence"/>
</dbReference>
<name>A0A6G0XZP7_APHCR</name>
<accession>A0A6G0XZP7</accession>
<dbReference type="AlphaFoldDB" id="A0A6G0XZP7"/>
<dbReference type="EMBL" id="VUJU01007188">
    <property type="protein sequence ID" value="KAF0746493.1"/>
    <property type="molecule type" value="Genomic_DNA"/>
</dbReference>
<protein>
    <submittedName>
        <fullName evidence="1">NOF-FB transposable element protein</fullName>
    </submittedName>
</protein>
<dbReference type="OrthoDB" id="6631445at2759"/>
<gene>
    <name evidence="1" type="ORF">FWK35_00017231</name>
</gene>
<comment type="caution">
    <text evidence="1">The sequence shown here is derived from an EMBL/GenBank/DDBJ whole genome shotgun (WGS) entry which is preliminary data.</text>
</comment>
<evidence type="ECO:0000313" key="2">
    <source>
        <dbReference type="Proteomes" id="UP000478052"/>
    </source>
</evidence>
<proteinExistence type="predicted"/>
<organism evidence="1 2">
    <name type="scientific">Aphis craccivora</name>
    <name type="common">Cowpea aphid</name>
    <dbReference type="NCBI Taxonomy" id="307492"/>
    <lineage>
        <taxon>Eukaryota</taxon>
        <taxon>Metazoa</taxon>
        <taxon>Ecdysozoa</taxon>
        <taxon>Arthropoda</taxon>
        <taxon>Hexapoda</taxon>
        <taxon>Insecta</taxon>
        <taxon>Pterygota</taxon>
        <taxon>Neoptera</taxon>
        <taxon>Paraneoptera</taxon>
        <taxon>Hemiptera</taxon>
        <taxon>Sternorrhyncha</taxon>
        <taxon>Aphidomorpha</taxon>
        <taxon>Aphidoidea</taxon>
        <taxon>Aphididae</taxon>
        <taxon>Aphidini</taxon>
        <taxon>Aphis</taxon>
        <taxon>Aphis</taxon>
    </lineage>
</organism>
<keyword evidence="2" id="KW-1185">Reference proteome</keyword>